<keyword evidence="2" id="KW-1185">Reference proteome</keyword>
<dbReference type="GO" id="GO:0032259">
    <property type="term" value="P:methylation"/>
    <property type="evidence" value="ECO:0007669"/>
    <property type="project" value="UniProtKB-KW"/>
</dbReference>
<dbReference type="Proteomes" id="UP000515728">
    <property type="component" value="Chromosome"/>
</dbReference>
<dbReference type="Pfam" id="PF13578">
    <property type="entry name" value="Methyltransf_24"/>
    <property type="match status" value="1"/>
</dbReference>
<protein>
    <submittedName>
        <fullName evidence="1">Class I SAM-dependent methyltransferase</fullName>
    </submittedName>
</protein>
<dbReference type="RefSeq" id="WP_185720626.1">
    <property type="nucleotide sequence ID" value="NZ_BAAAWI010000001.1"/>
</dbReference>
<sequence length="240" mass="27008">MHELISRTNDAYAALLIAALDYREELASIPAMPGVGSSLTSWRNGWLPPIDMVAHYTLIRSERPARYVEIGSGESTKLARMAVTDGGLPTEIISVDPFPRAEVNNLCDRVIRNRLEDADLAVFSDVQPGDIVFFDGSHRSFMNSDVSVFFLEVLPELPRGLLIGIHDIDLPWDYRPEWAIRYYNEQYLLAVHLLAAMPEIVFPSRHVAVTEALASILDPLWADPRVPDMERVGGAFWFRT</sequence>
<keyword evidence="1" id="KW-0489">Methyltransferase</keyword>
<accession>A0A7G7MLY9</accession>
<organism evidence="1 2">
    <name type="scientific">Pseudonocardia petroleophila</name>
    <dbReference type="NCBI Taxonomy" id="37331"/>
    <lineage>
        <taxon>Bacteria</taxon>
        <taxon>Bacillati</taxon>
        <taxon>Actinomycetota</taxon>
        <taxon>Actinomycetes</taxon>
        <taxon>Pseudonocardiales</taxon>
        <taxon>Pseudonocardiaceae</taxon>
        <taxon>Pseudonocardia</taxon>
    </lineage>
</organism>
<name>A0A7G7MLY9_9PSEU</name>
<dbReference type="GO" id="GO:0008168">
    <property type="term" value="F:methyltransferase activity"/>
    <property type="evidence" value="ECO:0007669"/>
    <property type="project" value="UniProtKB-KW"/>
</dbReference>
<evidence type="ECO:0000313" key="2">
    <source>
        <dbReference type="Proteomes" id="UP000515728"/>
    </source>
</evidence>
<dbReference type="SUPFAM" id="SSF53335">
    <property type="entry name" value="S-adenosyl-L-methionine-dependent methyltransferases"/>
    <property type="match status" value="1"/>
</dbReference>
<dbReference type="InterPro" id="IPR029063">
    <property type="entry name" value="SAM-dependent_MTases_sf"/>
</dbReference>
<dbReference type="AlphaFoldDB" id="A0A7G7MLY9"/>
<dbReference type="KEGG" id="ppel:H6H00_07675"/>
<keyword evidence="1" id="KW-0808">Transferase</keyword>
<proteinExistence type="predicted"/>
<evidence type="ECO:0000313" key="1">
    <source>
        <dbReference type="EMBL" id="QNG53800.1"/>
    </source>
</evidence>
<dbReference type="EMBL" id="CP060131">
    <property type="protein sequence ID" value="QNG53800.1"/>
    <property type="molecule type" value="Genomic_DNA"/>
</dbReference>
<gene>
    <name evidence="1" type="ORF">H6H00_07675</name>
</gene>
<reference evidence="1 2" key="1">
    <citation type="submission" date="2020-08" db="EMBL/GenBank/DDBJ databases">
        <authorList>
            <person name="Mo P."/>
        </authorList>
    </citation>
    <scope>NUCLEOTIDE SEQUENCE [LARGE SCALE GENOMIC DNA]</scope>
    <source>
        <strain evidence="1 2">CGMCC 4.1532</strain>
    </source>
</reference>
<dbReference type="Gene3D" id="3.40.50.150">
    <property type="entry name" value="Vaccinia Virus protein VP39"/>
    <property type="match status" value="1"/>
</dbReference>